<proteinExistence type="predicted"/>
<gene>
    <name evidence="2" type="ORF">C7B81_09490</name>
</gene>
<dbReference type="PANTHER" id="PTHR43689:SF8">
    <property type="entry name" value="ALPHA_BETA-HYDROLASES SUPERFAMILY PROTEIN"/>
    <property type="match status" value="1"/>
</dbReference>
<sequence length="303" mass="32469">MTAGPPSGRELVATAAASLLDPLGRDLAARVEWWELPQHPGHWPVAVLGEGPPLLLLHGFDSSFLEFRRLAPLLAAHHRLLIPDLHGFGFCPRPVEREYTPQAVLAHLEALLEELERRESWGGRRLGLIGASMGGAVAVELARRHPGRFERLLLLAPAGLTGRPMPLPPLLDGLGVRFLALPSVRQGLCRSAFADPERDVGPAELEIASLHLQTPGWAAALGRFARSGGFAGCGDPLPPQPLAVLWGADDRILRAPQKRAAQALLGPRITELAACGHLPHIDQPEQVAAAWLGVPCAPIPTHP</sequence>
<dbReference type="PANTHER" id="PTHR43689">
    <property type="entry name" value="HYDROLASE"/>
    <property type="match status" value="1"/>
</dbReference>
<dbReference type="RefSeq" id="WP_106221185.1">
    <property type="nucleotide sequence ID" value="NZ_PVWP01000006.1"/>
</dbReference>
<reference evidence="2 3" key="2">
    <citation type="submission" date="2018-03" db="EMBL/GenBank/DDBJ databases">
        <title>The ancient ancestry and fast evolution of plastids.</title>
        <authorList>
            <person name="Moore K.R."/>
            <person name="Magnabosco C."/>
            <person name="Momper L."/>
            <person name="Gold D.A."/>
            <person name="Bosak T."/>
            <person name="Fournier G.P."/>
        </authorList>
    </citation>
    <scope>NUCLEOTIDE SEQUENCE [LARGE SCALE GENOMIC DNA]</scope>
    <source>
        <strain evidence="2 3">CCALA 015</strain>
    </source>
</reference>
<evidence type="ECO:0000259" key="1">
    <source>
        <dbReference type="Pfam" id="PF12697"/>
    </source>
</evidence>
<name>A0ABX5F6J4_9CHRO</name>
<evidence type="ECO:0000313" key="3">
    <source>
        <dbReference type="Proteomes" id="UP000238218"/>
    </source>
</evidence>
<reference evidence="2 3" key="1">
    <citation type="submission" date="2018-02" db="EMBL/GenBank/DDBJ databases">
        <authorList>
            <person name="Moore K."/>
            <person name="Momper L."/>
        </authorList>
    </citation>
    <scope>NUCLEOTIDE SEQUENCE [LARGE SCALE GENOMIC DNA]</scope>
    <source>
        <strain evidence="2 3">CCALA 015</strain>
    </source>
</reference>
<accession>A0ABX5F6J4</accession>
<dbReference type="GO" id="GO:0016787">
    <property type="term" value="F:hydrolase activity"/>
    <property type="evidence" value="ECO:0007669"/>
    <property type="project" value="UniProtKB-KW"/>
</dbReference>
<protein>
    <submittedName>
        <fullName evidence="2">Alpha/beta hydrolase</fullName>
    </submittedName>
</protein>
<dbReference type="Gene3D" id="3.40.50.1820">
    <property type="entry name" value="alpha/beta hydrolase"/>
    <property type="match status" value="1"/>
</dbReference>
<comment type="caution">
    <text evidence="2">The sequence shown here is derived from an EMBL/GenBank/DDBJ whole genome shotgun (WGS) entry which is preliminary data.</text>
</comment>
<dbReference type="PRINTS" id="PR00111">
    <property type="entry name" value="ABHYDROLASE"/>
</dbReference>
<keyword evidence="3" id="KW-1185">Reference proteome</keyword>
<keyword evidence="2" id="KW-0378">Hydrolase</keyword>
<feature type="domain" description="AB hydrolase-1" evidence="1">
    <location>
        <begin position="54"/>
        <end position="290"/>
    </location>
</feature>
<evidence type="ECO:0000313" key="2">
    <source>
        <dbReference type="EMBL" id="PSB37184.1"/>
    </source>
</evidence>
<dbReference type="SUPFAM" id="SSF53474">
    <property type="entry name" value="alpha/beta-Hydrolases"/>
    <property type="match status" value="1"/>
</dbReference>
<dbReference type="InterPro" id="IPR000073">
    <property type="entry name" value="AB_hydrolase_1"/>
</dbReference>
<dbReference type="InterPro" id="IPR029058">
    <property type="entry name" value="AB_hydrolase_fold"/>
</dbReference>
<dbReference type="Proteomes" id="UP000238218">
    <property type="component" value="Unassembled WGS sequence"/>
</dbReference>
<dbReference type="Pfam" id="PF12697">
    <property type="entry name" value="Abhydrolase_6"/>
    <property type="match status" value="1"/>
</dbReference>
<dbReference type="EMBL" id="PVWP01000006">
    <property type="protein sequence ID" value="PSB37184.1"/>
    <property type="molecule type" value="Genomic_DNA"/>
</dbReference>
<organism evidence="2 3">
    <name type="scientific">Aphanothece cf. minutissima CCALA 015</name>
    <dbReference type="NCBI Taxonomy" id="2107695"/>
    <lineage>
        <taxon>Bacteria</taxon>
        <taxon>Bacillati</taxon>
        <taxon>Cyanobacteriota</taxon>
        <taxon>Cyanophyceae</taxon>
        <taxon>Oscillatoriophycideae</taxon>
        <taxon>Chroococcales</taxon>
        <taxon>Aphanothecaceae</taxon>
        <taxon>Aphanothece</taxon>
    </lineage>
</organism>